<proteinExistence type="inferred from homology"/>
<comment type="caution">
    <text evidence="8">The sequence shown here is derived from an EMBL/GenBank/DDBJ whole genome shotgun (WGS) entry which is preliminary data.</text>
</comment>
<dbReference type="InterPro" id="IPR025668">
    <property type="entry name" value="Tnp_DDE_dom"/>
</dbReference>
<reference evidence="8" key="1">
    <citation type="submission" date="2020-03" db="EMBL/GenBank/DDBJ databases">
        <authorList>
            <person name="Guo F."/>
        </authorList>
    </citation>
    <scope>NUCLEOTIDE SEQUENCE</scope>
    <source>
        <strain evidence="8">JCM 30134</strain>
    </source>
</reference>
<evidence type="ECO:0000313" key="8">
    <source>
        <dbReference type="EMBL" id="NHO64771.1"/>
    </source>
</evidence>
<dbReference type="PANTHER" id="PTHR35604:SF2">
    <property type="entry name" value="TRANSPOSASE INSH FOR INSERTION SEQUENCE ELEMENT IS5A-RELATED"/>
    <property type="match status" value="1"/>
</dbReference>
<evidence type="ECO:0000256" key="5">
    <source>
        <dbReference type="SAM" id="MobiDB-lite"/>
    </source>
</evidence>
<dbReference type="InterPro" id="IPR008490">
    <property type="entry name" value="Transposase_InsH_N"/>
</dbReference>
<feature type="compositionally biased region" description="Basic residues" evidence="5">
    <location>
        <begin position="175"/>
        <end position="184"/>
    </location>
</feature>
<sequence>MRGDSTNQGELFSYVSLEARIPDNHPIRKVRKIVDTALVEIEPAFNDMYSSVGRPSIPPEQLIRSMLLQIFFTIRSERQLVERLDYDLMFRWFVGLSMDDRVWNHSVFSKNRDRLMRDNIDELFFDAIKKQAYAKKLMSRDHFSVDGTLLEACASMKSFKPKEGSDDDDGENFHGQKRSNRTHKSTTDGDAKLYRKSAGKESRLCHMGHLLTENRNGLIVEAEVTEAGTRQEWDAGTTMLAAQGSRPGMTVGADRGYDTGEFVDGCRGLTITPHVAQKSVGSVIDGRTTKSWGYRISQIKQKHIEECFGWMKEFGLMRKLRHVGRAKTAWIFRFTAAAYNVTRLKGLLA</sequence>
<evidence type="ECO:0000313" key="9">
    <source>
        <dbReference type="Proteomes" id="UP000787472"/>
    </source>
</evidence>
<keyword evidence="4" id="KW-0233">DNA recombination</keyword>
<feature type="region of interest" description="Disordered" evidence="5">
    <location>
        <begin position="160"/>
        <end position="192"/>
    </location>
</feature>
<dbReference type="RefSeq" id="WP_167182160.1">
    <property type="nucleotide sequence ID" value="NZ_JAAONZ010000002.1"/>
</dbReference>
<dbReference type="EMBL" id="JAAONZ010000002">
    <property type="protein sequence ID" value="NHO64771.1"/>
    <property type="molecule type" value="Genomic_DNA"/>
</dbReference>
<dbReference type="AlphaFoldDB" id="A0A9E5JSS7"/>
<dbReference type="GO" id="GO:0003677">
    <property type="term" value="F:DNA binding"/>
    <property type="evidence" value="ECO:0007669"/>
    <property type="project" value="UniProtKB-KW"/>
</dbReference>
<dbReference type="GO" id="GO:0006313">
    <property type="term" value="P:DNA transposition"/>
    <property type="evidence" value="ECO:0007669"/>
    <property type="project" value="InterPro"/>
</dbReference>
<dbReference type="Pfam" id="PF13751">
    <property type="entry name" value="DDE_Tnp_1_6"/>
    <property type="match status" value="1"/>
</dbReference>
<name>A0A9E5JSS7_9GAMM</name>
<organism evidence="8 9">
    <name type="scientific">Pseudomaricurvus hydrocarbonicus</name>
    <dbReference type="NCBI Taxonomy" id="1470433"/>
    <lineage>
        <taxon>Bacteria</taxon>
        <taxon>Pseudomonadati</taxon>
        <taxon>Pseudomonadota</taxon>
        <taxon>Gammaproteobacteria</taxon>
        <taxon>Cellvibrionales</taxon>
        <taxon>Cellvibrionaceae</taxon>
        <taxon>Pseudomaricurvus</taxon>
    </lineage>
</organism>
<dbReference type="Pfam" id="PF05598">
    <property type="entry name" value="DUF772"/>
    <property type="match status" value="1"/>
</dbReference>
<keyword evidence="9" id="KW-1185">Reference proteome</keyword>
<dbReference type="Proteomes" id="UP000787472">
    <property type="component" value="Unassembled WGS sequence"/>
</dbReference>
<dbReference type="PANTHER" id="PTHR35604">
    <property type="entry name" value="TRANSPOSASE INSH FOR INSERTION SEQUENCE ELEMENT IS5A-RELATED"/>
    <property type="match status" value="1"/>
</dbReference>
<evidence type="ECO:0000256" key="2">
    <source>
        <dbReference type="ARBA" id="ARBA00022578"/>
    </source>
</evidence>
<protein>
    <submittedName>
        <fullName evidence="8">IS5 family transposase</fullName>
    </submittedName>
</protein>
<keyword evidence="2" id="KW-0815">Transposition</keyword>
<dbReference type="InterPro" id="IPR047959">
    <property type="entry name" value="Transpos_IS5"/>
</dbReference>
<gene>
    <name evidence="8" type="ORF">G8770_04325</name>
</gene>
<evidence type="ECO:0000256" key="1">
    <source>
        <dbReference type="ARBA" id="ARBA00010075"/>
    </source>
</evidence>
<feature type="domain" description="Transposase DDE" evidence="7">
    <location>
        <begin position="267"/>
        <end position="344"/>
    </location>
</feature>
<evidence type="ECO:0000259" key="7">
    <source>
        <dbReference type="Pfam" id="PF13751"/>
    </source>
</evidence>
<evidence type="ECO:0000259" key="6">
    <source>
        <dbReference type="Pfam" id="PF05598"/>
    </source>
</evidence>
<dbReference type="GO" id="GO:0004803">
    <property type="term" value="F:transposase activity"/>
    <property type="evidence" value="ECO:0007669"/>
    <property type="project" value="InterPro"/>
</dbReference>
<evidence type="ECO:0000256" key="3">
    <source>
        <dbReference type="ARBA" id="ARBA00023125"/>
    </source>
</evidence>
<evidence type="ECO:0000256" key="4">
    <source>
        <dbReference type="ARBA" id="ARBA00023172"/>
    </source>
</evidence>
<comment type="similarity">
    <text evidence="1">Belongs to the transposase 11 family.</text>
</comment>
<feature type="domain" description="Transposase InsH N-terminal" evidence="6">
    <location>
        <begin position="16"/>
        <end position="114"/>
    </location>
</feature>
<accession>A0A9E5JSS7</accession>
<keyword evidence="3" id="KW-0238">DNA-binding</keyword>
<dbReference type="NCBIfam" id="NF033581">
    <property type="entry name" value="transpos_IS5_4"/>
    <property type="match status" value="1"/>
</dbReference>